<dbReference type="EMBL" id="BMKW01000013">
    <property type="protein sequence ID" value="GGJ34774.1"/>
    <property type="molecule type" value="Genomic_DNA"/>
</dbReference>
<evidence type="ECO:0000313" key="3">
    <source>
        <dbReference type="EMBL" id="GGJ34774.1"/>
    </source>
</evidence>
<reference evidence="3" key="1">
    <citation type="journal article" date="2014" name="Int. J. Syst. Evol. Microbiol.">
        <title>Complete genome sequence of Corynebacterium casei LMG S-19264T (=DSM 44701T), isolated from a smear-ripened cheese.</title>
        <authorList>
            <consortium name="US DOE Joint Genome Institute (JGI-PGF)"/>
            <person name="Walter F."/>
            <person name="Albersmeier A."/>
            <person name="Kalinowski J."/>
            <person name="Ruckert C."/>
        </authorList>
    </citation>
    <scope>NUCLEOTIDE SEQUENCE</scope>
    <source>
        <strain evidence="3">CGMCC 1.3617</strain>
    </source>
</reference>
<sequence>MPKALRLALALIACCLPGLAAAQSQAPWPSRPIRLVIPWPPGQATDLAGRVIAQRLQERLGQPVVPENRAGAGGSIGSDVVAKAAPDGYTLLAGSSGPITIAPLLQRLPYDPTRDLTPIAMFGVSPYLLVVKPDFPAQNIQEFIALLRARPGHYTFGSSGTAATAHLIIEAFNAAAGIEALHVPFAGSSPSMTALMGGQINYSIETMAATNPLVRQGALRALGISLSAGSSLAPGVEPFARQPGALAGFDAGAWVGLMGPGHLPEPIVERLAAEVVAAMAQPEIRARFESISVEPIPRTGAAFNTYLAEQRALFQGIIQRANIRLD</sequence>
<evidence type="ECO:0000313" key="4">
    <source>
        <dbReference type="Proteomes" id="UP000661507"/>
    </source>
</evidence>
<dbReference type="PIRSF" id="PIRSF017082">
    <property type="entry name" value="YflP"/>
    <property type="match status" value="1"/>
</dbReference>
<accession>A0A917KZ66</accession>
<dbReference type="CDD" id="cd07012">
    <property type="entry name" value="PBP2_Bug_TTT"/>
    <property type="match status" value="1"/>
</dbReference>
<evidence type="ECO:0008006" key="5">
    <source>
        <dbReference type="Google" id="ProtNLM"/>
    </source>
</evidence>
<name>A0A917KZ66_9PROT</name>
<dbReference type="InterPro" id="IPR005064">
    <property type="entry name" value="BUG"/>
</dbReference>
<dbReference type="PANTHER" id="PTHR42928:SF5">
    <property type="entry name" value="BLR1237 PROTEIN"/>
    <property type="match status" value="1"/>
</dbReference>
<evidence type="ECO:0000256" key="1">
    <source>
        <dbReference type="ARBA" id="ARBA00006987"/>
    </source>
</evidence>
<proteinExistence type="inferred from homology"/>
<dbReference type="Proteomes" id="UP000661507">
    <property type="component" value="Unassembled WGS sequence"/>
</dbReference>
<feature type="signal peptide" evidence="2">
    <location>
        <begin position="1"/>
        <end position="22"/>
    </location>
</feature>
<dbReference type="RefSeq" id="WP_188971591.1">
    <property type="nucleotide sequence ID" value="NZ_BMKW01000013.1"/>
</dbReference>
<keyword evidence="2" id="KW-0732">Signal</keyword>
<evidence type="ECO:0000256" key="2">
    <source>
        <dbReference type="SAM" id="SignalP"/>
    </source>
</evidence>
<dbReference type="Gene3D" id="3.40.190.150">
    <property type="entry name" value="Bordetella uptake gene, domain 1"/>
    <property type="match status" value="1"/>
</dbReference>
<organism evidence="3 4">
    <name type="scientific">Neoroseomonas lacus</name>
    <dbReference type="NCBI Taxonomy" id="287609"/>
    <lineage>
        <taxon>Bacteria</taxon>
        <taxon>Pseudomonadati</taxon>
        <taxon>Pseudomonadota</taxon>
        <taxon>Alphaproteobacteria</taxon>
        <taxon>Acetobacterales</taxon>
        <taxon>Acetobacteraceae</taxon>
        <taxon>Neoroseomonas</taxon>
    </lineage>
</organism>
<dbReference type="AlphaFoldDB" id="A0A917KZ66"/>
<dbReference type="PANTHER" id="PTHR42928">
    <property type="entry name" value="TRICARBOXYLATE-BINDING PROTEIN"/>
    <property type="match status" value="1"/>
</dbReference>
<dbReference type="InterPro" id="IPR042100">
    <property type="entry name" value="Bug_dom1"/>
</dbReference>
<reference evidence="3" key="2">
    <citation type="submission" date="2020-09" db="EMBL/GenBank/DDBJ databases">
        <authorList>
            <person name="Sun Q."/>
            <person name="Zhou Y."/>
        </authorList>
    </citation>
    <scope>NUCLEOTIDE SEQUENCE</scope>
    <source>
        <strain evidence="3">CGMCC 1.3617</strain>
    </source>
</reference>
<comment type="similarity">
    <text evidence="1">Belongs to the UPF0065 (bug) family.</text>
</comment>
<dbReference type="Gene3D" id="3.40.190.10">
    <property type="entry name" value="Periplasmic binding protein-like II"/>
    <property type="match status" value="1"/>
</dbReference>
<comment type="caution">
    <text evidence="3">The sequence shown here is derived from an EMBL/GenBank/DDBJ whole genome shotgun (WGS) entry which is preliminary data.</text>
</comment>
<dbReference type="SUPFAM" id="SSF53850">
    <property type="entry name" value="Periplasmic binding protein-like II"/>
    <property type="match status" value="1"/>
</dbReference>
<dbReference type="Pfam" id="PF03401">
    <property type="entry name" value="TctC"/>
    <property type="match status" value="1"/>
</dbReference>
<feature type="chain" id="PRO_5038008118" description="Tripartite tricarboxylate transporter substrate binding protein" evidence="2">
    <location>
        <begin position="23"/>
        <end position="326"/>
    </location>
</feature>
<keyword evidence="4" id="KW-1185">Reference proteome</keyword>
<protein>
    <recommendedName>
        <fullName evidence="5">Tripartite tricarboxylate transporter substrate binding protein</fullName>
    </recommendedName>
</protein>
<gene>
    <name evidence="3" type="ORF">GCM10011320_48200</name>
</gene>